<organism evidence="5 6">
    <name type="scientific">Spirosoma aureum</name>
    <dbReference type="NCBI Taxonomy" id="2692134"/>
    <lineage>
        <taxon>Bacteria</taxon>
        <taxon>Pseudomonadati</taxon>
        <taxon>Bacteroidota</taxon>
        <taxon>Cytophagia</taxon>
        <taxon>Cytophagales</taxon>
        <taxon>Cytophagaceae</taxon>
        <taxon>Spirosoma</taxon>
    </lineage>
</organism>
<dbReference type="EMBL" id="CP050063">
    <property type="protein sequence ID" value="QIP18045.1"/>
    <property type="molecule type" value="Genomic_DNA"/>
</dbReference>
<reference evidence="5 6" key="1">
    <citation type="submission" date="2020-03" db="EMBL/GenBank/DDBJ databases">
        <authorList>
            <person name="Kim M.K."/>
        </authorList>
    </citation>
    <scope>NUCLEOTIDE SEQUENCE [LARGE SCALE GENOMIC DNA]</scope>
    <source>
        <strain evidence="5 6">BT328</strain>
    </source>
</reference>
<dbReference type="Proteomes" id="UP000501802">
    <property type="component" value="Chromosome"/>
</dbReference>
<dbReference type="PRINTS" id="PR00081">
    <property type="entry name" value="GDHRDH"/>
</dbReference>
<proteinExistence type="inferred from homology"/>
<dbReference type="InterPro" id="IPR057326">
    <property type="entry name" value="KR_dom"/>
</dbReference>
<dbReference type="PRINTS" id="PR00080">
    <property type="entry name" value="SDRFAMILY"/>
</dbReference>
<dbReference type="InterPro" id="IPR020904">
    <property type="entry name" value="Sc_DH/Rdtase_CS"/>
</dbReference>
<sequence length="278" mass="29986">MTIGKVWFVTGASKGFGLALVKLLLLNGNKVAATSRNAADIEKQIPDHSENLLPLTVDITNGESVDKAINQAVSTFGRLDVIVNNAGYFILGSVEALTPQEFRQSMEVNVFGTFNVIRAAMPFLRIQQSGHIINISSIAGYKGNGNAASYNAAKFAVIGLSEALAEEVKPFGVKVTVVAPGLFRTSFLDKGTFMVAQNRIEGYNSEVLETAMRQINGNQPGDPDKLVAALVKLAEEKNPPVHLLMGPDAYQILTDARKAETAEIESWKHITLATNLDK</sequence>
<keyword evidence="2" id="KW-0560">Oxidoreductase</keyword>
<dbReference type="KEGG" id="spib:G8759_31980"/>
<dbReference type="GO" id="GO:0016491">
    <property type="term" value="F:oxidoreductase activity"/>
    <property type="evidence" value="ECO:0007669"/>
    <property type="project" value="UniProtKB-KW"/>
</dbReference>
<dbReference type="Pfam" id="PF00106">
    <property type="entry name" value="adh_short"/>
    <property type="match status" value="1"/>
</dbReference>
<dbReference type="SMART" id="SM00822">
    <property type="entry name" value="PKS_KR"/>
    <property type="match status" value="1"/>
</dbReference>
<dbReference type="CDD" id="cd05374">
    <property type="entry name" value="17beta-HSD-like_SDR_c"/>
    <property type="match status" value="1"/>
</dbReference>
<dbReference type="FunFam" id="3.40.50.720:FF:000084">
    <property type="entry name" value="Short-chain dehydrogenase reductase"/>
    <property type="match status" value="1"/>
</dbReference>
<gene>
    <name evidence="5" type="ORF">G8759_31980</name>
</gene>
<dbReference type="AlphaFoldDB" id="A0A6G9B0F1"/>
<evidence type="ECO:0000256" key="2">
    <source>
        <dbReference type="ARBA" id="ARBA00023002"/>
    </source>
</evidence>
<accession>A0A6G9B0F1</accession>
<feature type="domain" description="Ketoreductase" evidence="4">
    <location>
        <begin position="5"/>
        <end position="186"/>
    </location>
</feature>
<dbReference type="InterPro" id="IPR036291">
    <property type="entry name" value="NAD(P)-bd_dom_sf"/>
</dbReference>
<dbReference type="InterPro" id="IPR002347">
    <property type="entry name" value="SDR_fam"/>
</dbReference>
<dbReference type="PROSITE" id="PS00061">
    <property type="entry name" value="ADH_SHORT"/>
    <property type="match status" value="1"/>
</dbReference>
<keyword evidence="6" id="KW-1185">Reference proteome</keyword>
<evidence type="ECO:0000259" key="4">
    <source>
        <dbReference type="SMART" id="SM00822"/>
    </source>
</evidence>
<evidence type="ECO:0000313" key="5">
    <source>
        <dbReference type="EMBL" id="QIP18045.1"/>
    </source>
</evidence>
<dbReference type="InterPro" id="IPR051911">
    <property type="entry name" value="SDR_oxidoreductase"/>
</dbReference>
<evidence type="ECO:0000256" key="1">
    <source>
        <dbReference type="ARBA" id="ARBA00006484"/>
    </source>
</evidence>
<protein>
    <submittedName>
        <fullName evidence="5">SDR family NAD(P)-dependent oxidoreductase</fullName>
    </submittedName>
</protein>
<evidence type="ECO:0000256" key="3">
    <source>
        <dbReference type="RuleBase" id="RU000363"/>
    </source>
</evidence>
<dbReference type="PANTHER" id="PTHR43976:SF16">
    <property type="entry name" value="SHORT-CHAIN DEHYDROGENASE_REDUCTASE FAMILY PROTEIN"/>
    <property type="match status" value="1"/>
</dbReference>
<dbReference type="Gene3D" id="3.40.50.720">
    <property type="entry name" value="NAD(P)-binding Rossmann-like Domain"/>
    <property type="match status" value="1"/>
</dbReference>
<dbReference type="SUPFAM" id="SSF51735">
    <property type="entry name" value="NAD(P)-binding Rossmann-fold domains"/>
    <property type="match status" value="1"/>
</dbReference>
<comment type="similarity">
    <text evidence="1 3">Belongs to the short-chain dehydrogenases/reductases (SDR) family.</text>
</comment>
<evidence type="ECO:0000313" key="6">
    <source>
        <dbReference type="Proteomes" id="UP000501802"/>
    </source>
</evidence>
<name>A0A6G9B0F1_9BACT</name>
<dbReference type="PANTHER" id="PTHR43976">
    <property type="entry name" value="SHORT CHAIN DEHYDROGENASE"/>
    <property type="match status" value="1"/>
</dbReference>